<dbReference type="OMA" id="QATTVGM"/>
<dbReference type="GO" id="GO:0005737">
    <property type="term" value="C:cytoplasm"/>
    <property type="evidence" value="ECO:0007669"/>
    <property type="project" value="UniProtKB-SubCell"/>
</dbReference>
<evidence type="ECO:0000256" key="1">
    <source>
        <dbReference type="ARBA" id="ARBA00004123"/>
    </source>
</evidence>
<evidence type="ECO:0000256" key="3">
    <source>
        <dbReference type="ARBA" id="ARBA00008940"/>
    </source>
</evidence>
<dbReference type="OrthoDB" id="41588at2759"/>
<dbReference type="InterPro" id="IPR049317">
    <property type="entry name" value="GCIP-like_N"/>
</dbReference>
<evidence type="ECO:0000313" key="11">
    <source>
        <dbReference type="EMBL" id="PSS13451.1"/>
    </source>
</evidence>
<keyword evidence="7" id="KW-0175">Coiled coil</keyword>
<dbReference type="Gene3D" id="1.20.1410.10">
    <property type="entry name" value="I/LWEQ domain"/>
    <property type="match status" value="1"/>
</dbReference>
<reference evidence="11 12" key="1">
    <citation type="submission" date="2017-07" db="EMBL/GenBank/DDBJ databases">
        <title>An improved, manually edited Actinidia chinensis var. chinensis (kiwifruit) genome highlights the challenges associated with draft genomes and gene prediction in plants.</title>
        <authorList>
            <person name="Pilkington S."/>
            <person name="Crowhurst R."/>
            <person name="Hilario E."/>
            <person name="Nardozza S."/>
            <person name="Fraser L."/>
            <person name="Peng Y."/>
            <person name="Gunaseelan K."/>
            <person name="Simpson R."/>
            <person name="Tahir J."/>
            <person name="Deroles S."/>
            <person name="Templeton K."/>
            <person name="Luo Z."/>
            <person name="Davy M."/>
            <person name="Cheng C."/>
            <person name="Mcneilage M."/>
            <person name="Scaglione D."/>
            <person name="Liu Y."/>
            <person name="Zhang Q."/>
            <person name="Datson P."/>
            <person name="De Silva N."/>
            <person name="Gardiner S."/>
            <person name="Bassett H."/>
            <person name="Chagne D."/>
            <person name="Mccallum J."/>
            <person name="Dzierzon H."/>
            <person name="Deng C."/>
            <person name="Wang Y.-Y."/>
            <person name="Barron N."/>
            <person name="Manako K."/>
            <person name="Bowen J."/>
            <person name="Foster T."/>
            <person name="Erridge Z."/>
            <person name="Tiffin H."/>
            <person name="Waite C."/>
            <person name="Davies K."/>
            <person name="Grierson E."/>
            <person name="Laing W."/>
            <person name="Kirk R."/>
            <person name="Chen X."/>
            <person name="Wood M."/>
            <person name="Montefiori M."/>
            <person name="Brummell D."/>
            <person name="Schwinn K."/>
            <person name="Catanach A."/>
            <person name="Fullerton C."/>
            <person name="Li D."/>
            <person name="Meiyalaghan S."/>
            <person name="Nieuwenhuizen N."/>
            <person name="Read N."/>
            <person name="Prakash R."/>
            <person name="Hunter D."/>
            <person name="Zhang H."/>
            <person name="Mckenzie M."/>
            <person name="Knabel M."/>
            <person name="Harris A."/>
            <person name="Allan A."/>
            <person name="Chen A."/>
            <person name="Janssen B."/>
            <person name="Plunkett B."/>
            <person name="Dwamena C."/>
            <person name="Voogd C."/>
            <person name="Leif D."/>
            <person name="Lafferty D."/>
            <person name="Souleyre E."/>
            <person name="Varkonyi-Gasic E."/>
            <person name="Gambi F."/>
            <person name="Hanley J."/>
            <person name="Yao J.-L."/>
            <person name="Cheung J."/>
            <person name="David K."/>
            <person name="Warren B."/>
            <person name="Marsh K."/>
            <person name="Snowden K."/>
            <person name="Lin-Wang K."/>
            <person name="Brian L."/>
            <person name="Martinez-Sanchez M."/>
            <person name="Wang M."/>
            <person name="Ileperuma N."/>
            <person name="Macnee N."/>
            <person name="Campin R."/>
            <person name="Mcatee P."/>
            <person name="Drummond R."/>
            <person name="Espley R."/>
            <person name="Ireland H."/>
            <person name="Wu R."/>
            <person name="Atkinson R."/>
            <person name="Karunairetnam S."/>
            <person name="Bulley S."/>
            <person name="Chunkath S."/>
            <person name="Hanley Z."/>
            <person name="Storey R."/>
            <person name="Thrimawithana A."/>
            <person name="Thomson S."/>
            <person name="David C."/>
            <person name="Testolin R."/>
        </authorList>
    </citation>
    <scope>NUCLEOTIDE SEQUENCE [LARGE SCALE GENOMIC DNA]</scope>
    <source>
        <strain evidence="12">cv. Red5</strain>
        <tissue evidence="11">Young leaf</tissue>
    </source>
</reference>
<keyword evidence="6" id="KW-0131">Cell cycle</keyword>
<evidence type="ECO:0000256" key="6">
    <source>
        <dbReference type="ARBA" id="ARBA00023306"/>
    </source>
</evidence>
<evidence type="ECO:0000259" key="9">
    <source>
        <dbReference type="Pfam" id="PF13324"/>
    </source>
</evidence>
<dbReference type="PANTHER" id="PTHR15492">
    <property type="entry name" value="CYCLIN D1-BINDING PROTEIN 1"/>
    <property type="match status" value="1"/>
</dbReference>
<gene>
    <name evidence="11" type="ORF">CEY00_Acc14061</name>
</gene>
<evidence type="ECO:0000256" key="2">
    <source>
        <dbReference type="ARBA" id="ARBA00004496"/>
    </source>
</evidence>
<dbReference type="STRING" id="1590841.A0A2R6QQU0"/>
<feature type="region of interest" description="Disordered" evidence="8">
    <location>
        <begin position="183"/>
        <end position="222"/>
    </location>
</feature>
<proteinExistence type="inferred from homology"/>
<feature type="domain" description="Cyclin-D1-binding protein 1-like C-terminal" evidence="10">
    <location>
        <begin position="213"/>
        <end position="314"/>
    </location>
</feature>
<comment type="subcellular location">
    <subcellularLocation>
        <location evidence="2">Cytoplasm</location>
    </subcellularLocation>
    <subcellularLocation>
        <location evidence="1">Nucleus</location>
    </subcellularLocation>
</comment>
<protein>
    <submittedName>
        <fullName evidence="11">Cyclin-D1-binding protein</fullName>
    </submittedName>
</protein>
<feature type="coiled-coil region" evidence="7">
    <location>
        <begin position="303"/>
        <end position="330"/>
    </location>
</feature>
<keyword evidence="12" id="KW-1185">Reference proteome</keyword>
<dbReference type="AlphaFoldDB" id="A0A2R6QQU0"/>
<evidence type="ECO:0000256" key="4">
    <source>
        <dbReference type="ARBA" id="ARBA00022490"/>
    </source>
</evidence>
<dbReference type="InParanoid" id="A0A2R6QQU0"/>
<dbReference type="InterPro" id="IPR049318">
    <property type="entry name" value="GCIP_C"/>
</dbReference>
<feature type="domain" description="Cyclin-D1-binding protein 1-like N-terminal" evidence="9">
    <location>
        <begin position="42"/>
        <end position="185"/>
    </location>
</feature>
<dbReference type="GO" id="GO:0005634">
    <property type="term" value="C:nucleus"/>
    <property type="evidence" value="ECO:0007669"/>
    <property type="project" value="UniProtKB-SubCell"/>
</dbReference>
<name>A0A2R6QQU0_ACTCC</name>
<dbReference type="FunCoup" id="A0A2R6QQU0">
    <property type="interactions" value="1134"/>
</dbReference>
<reference evidence="12" key="2">
    <citation type="journal article" date="2018" name="BMC Genomics">
        <title>A manually annotated Actinidia chinensis var. chinensis (kiwifruit) genome highlights the challenges associated with draft genomes and gene prediction in plants.</title>
        <authorList>
            <person name="Pilkington S.M."/>
            <person name="Crowhurst R."/>
            <person name="Hilario E."/>
            <person name="Nardozza S."/>
            <person name="Fraser L."/>
            <person name="Peng Y."/>
            <person name="Gunaseelan K."/>
            <person name="Simpson R."/>
            <person name="Tahir J."/>
            <person name="Deroles S.C."/>
            <person name="Templeton K."/>
            <person name="Luo Z."/>
            <person name="Davy M."/>
            <person name="Cheng C."/>
            <person name="McNeilage M."/>
            <person name="Scaglione D."/>
            <person name="Liu Y."/>
            <person name="Zhang Q."/>
            <person name="Datson P."/>
            <person name="De Silva N."/>
            <person name="Gardiner S.E."/>
            <person name="Bassett H."/>
            <person name="Chagne D."/>
            <person name="McCallum J."/>
            <person name="Dzierzon H."/>
            <person name="Deng C."/>
            <person name="Wang Y.Y."/>
            <person name="Barron L."/>
            <person name="Manako K."/>
            <person name="Bowen J."/>
            <person name="Foster T.M."/>
            <person name="Erridge Z.A."/>
            <person name="Tiffin H."/>
            <person name="Waite C.N."/>
            <person name="Davies K.M."/>
            <person name="Grierson E.P."/>
            <person name="Laing W.A."/>
            <person name="Kirk R."/>
            <person name="Chen X."/>
            <person name="Wood M."/>
            <person name="Montefiori M."/>
            <person name="Brummell D.A."/>
            <person name="Schwinn K.E."/>
            <person name="Catanach A."/>
            <person name="Fullerton C."/>
            <person name="Li D."/>
            <person name="Meiyalaghan S."/>
            <person name="Nieuwenhuizen N."/>
            <person name="Read N."/>
            <person name="Prakash R."/>
            <person name="Hunter D."/>
            <person name="Zhang H."/>
            <person name="McKenzie M."/>
            <person name="Knabel M."/>
            <person name="Harris A."/>
            <person name="Allan A.C."/>
            <person name="Gleave A."/>
            <person name="Chen A."/>
            <person name="Janssen B.J."/>
            <person name="Plunkett B."/>
            <person name="Ampomah-Dwamena C."/>
            <person name="Voogd C."/>
            <person name="Leif D."/>
            <person name="Lafferty D."/>
            <person name="Souleyre E.J.F."/>
            <person name="Varkonyi-Gasic E."/>
            <person name="Gambi F."/>
            <person name="Hanley J."/>
            <person name="Yao J.L."/>
            <person name="Cheung J."/>
            <person name="David K.M."/>
            <person name="Warren B."/>
            <person name="Marsh K."/>
            <person name="Snowden K.C."/>
            <person name="Lin-Wang K."/>
            <person name="Brian L."/>
            <person name="Martinez-Sanchez M."/>
            <person name="Wang M."/>
            <person name="Ileperuma N."/>
            <person name="Macnee N."/>
            <person name="Campin R."/>
            <person name="McAtee P."/>
            <person name="Drummond R.S.M."/>
            <person name="Espley R.V."/>
            <person name="Ireland H.S."/>
            <person name="Wu R."/>
            <person name="Atkinson R.G."/>
            <person name="Karunairetnam S."/>
            <person name="Bulley S."/>
            <person name="Chunkath S."/>
            <person name="Hanley Z."/>
            <person name="Storey R."/>
            <person name="Thrimawithana A.H."/>
            <person name="Thomson S."/>
            <person name="David C."/>
            <person name="Testolin R."/>
            <person name="Huang H."/>
            <person name="Hellens R.P."/>
            <person name="Schaffer R.J."/>
        </authorList>
    </citation>
    <scope>NUCLEOTIDE SEQUENCE [LARGE SCALE GENOMIC DNA]</scope>
    <source>
        <strain evidence="12">cv. Red5</strain>
    </source>
</reference>
<evidence type="ECO:0000256" key="8">
    <source>
        <dbReference type="SAM" id="MobiDB-lite"/>
    </source>
</evidence>
<evidence type="ECO:0000256" key="7">
    <source>
        <dbReference type="SAM" id="Coils"/>
    </source>
</evidence>
<dbReference type="Gramene" id="PSS13451">
    <property type="protein sequence ID" value="PSS13451"/>
    <property type="gene ID" value="CEY00_Acc14061"/>
</dbReference>
<feature type="compositionally biased region" description="Basic and acidic residues" evidence="8">
    <location>
        <begin position="198"/>
        <end position="214"/>
    </location>
</feature>
<accession>A0A2R6QQU0</accession>
<evidence type="ECO:0000313" key="12">
    <source>
        <dbReference type="Proteomes" id="UP000241394"/>
    </source>
</evidence>
<evidence type="ECO:0000259" key="10">
    <source>
        <dbReference type="Pfam" id="PF20936"/>
    </source>
</evidence>
<dbReference type="InterPro" id="IPR026907">
    <property type="entry name" value="GCIP-like"/>
</dbReference>
<comment type="similarity">
    <text evidence="3">Belongs to the CCNDBP1 family.</text>
</comment>
<keyword evidence="5" id="KW-0539">Nucleus</keyword>
<dbReference type="EMBL" id="NKQK01000013">
    <property type="protein sequence ID" value="PSS13451.1"/>
    <property type="molecule type" value="Genomic_DNA"/>
</dbReference>
<sequence length="364" mass="39800">MGKAAKEHLNRTLTEHLNTIHETMQVLDQNPTSNLDKVSWNEVIKLGDQVSKQATIAGMLWTGERREVKELDENMAAYFNVLQGFLLLSHGSKVGAGPTLSSLIHASVKQVVDCSFMLFKESVSSYGSSNKNPKLSIPSLVGTVWDACSALKKTPHTNIMAIGRTMTQVAVSMKDVLREMKELKPASSEPNDEASEEASVKAENDPHDSDKSSEGDWGNDLSPEEMKIAQSAIGVVSETLSVIKELIRFITGLIKHENPDIGNDFVNSLERLLKLGQGIGLQVDELGASLYPPQVFPDIKAVMEKISSIIDELQAEIDNLKSSSEEFCQACAALRGSLRQIESELGCFCATQLLPEMQNLLVSN</sequence>
<organism evidence="11 12">
    <name type="scientific">Actinidia chinensis var. chinensis</name>
    <name type="common">Chinese soft-hair kiwi</name>
    <dbReference type="NCBI Taxonomy" id="1590841"/>
    <lineage>
        <taxon>Eukaryota</taxon>
        <taxon>Viridiplantae</taxon>
        <taxon>Streptophyta</taxon>
        <taxon>Embryophyta</taxon>
        <taxon>Tracheophyta</taxon>
        <taxon>Spermatophyta</taxon>
        <taxon>Magnoliopsida</taxon>
        <taxon>eudicotyledons</taxon>
        <taxon>Gunneridae</taxon>
        <taxon>Pentapetalae</taxon>
        <taxon>asterids</taxon>
        <taxon>Ericales</taxon>
        <taxon>Actinidiaceae</taxon>
        <taxon>Actinidia</taxon>
    </lineage>
</organism>
<dbReference type="Pfam" id="PF13324">
    <property type="entry name" value="GCIP_N"/>
    <property type="match status" value="1"/>
</dbReference>
<dbReference type="Pfam" id="PF20936">
    <property type="entry name" value="GCIP_C"/>
    <property type="match status" value="1"/>
</dbReference>
<comment type="caution">
    <text evidence="11">The sequence shown here is derived from an EMBL/GenBank/DDBJ whole genome shotgun (WGS) entry which is preliminary data.</text>
</comment>
<dbReference type="Proteomes" id="UP000241394">
    <property type="component" value="Chromosome LG13"/>
</dbReference>
<dbReference type="PANTHER" id="PTHR15492:SF1">
    <property type="entry name" value="CYCLIN-D1-BINDING PROTEIN 1"/>
    <property type="match status" value="1"/>
</dbReference>
<dbReference type="Gene3D" id="1.20.1420.10">
    <property type="entry name" value="Talin, central domain"/>
    <property type="match status" value="1"/>
</dbReference>
<evidence type="ECO:0000256" key="5">
    <source>
        <dbReference type="ARBA" id="ARBA00023242"/>
    </source>
</evidence>
<keyword evidence="4" id="KW-0963">Cytoplasm</keyword>